<evidence type="ECO:0000313" key="1">
    <source>
        <dbReference type="EMBL" id="EME45395.1"/>
    </source>
</evidence>
<evidence type="ECO:0000313" key="2">
    <source>
        <dbReference type="Proteomes" id="UP000016933"/>
    </source>
</evidence>
<proteinExistence type="predicted"/>
<dbReference type="Proteomes" id="UP000016933">
    <property type="component" value="Unassembled WGS sequence"/>
</dbReference>
<keyword evidence="2" id="KW-1185">Reference proteome</keyword>
<reference evidence="2" key="1">
    <citation type="journal article" date="2012" name="PLoS Genet.">
        <title>The genomes of the fungal plant pathogens Cladosporium fulvum and Dothistroma septosporum reveal adaptation to different hosts and lifestyles but also signatures of common ancestry.</title>
        <authorList>
            <person name="de Wit P.J.G.M."/>
            <person name="van der Burgt A."/>
            <person name="Oekmen B."/>
            <person name="Stergiopoulos I."/>
            <person name="Abd-Elsalam K.A."/>
            <person name="Aerts A.L."/>
            <person name="Bahkali A.H."/>
            <person name="Beenen H.G."/>
            <person name="Chettri P."/>
            <person name="Cox M.P."/>
            <person name="Datema E."/>
            <person name="de Vries R.P."/>
            <person name="Dhillon B."/>
            <person name="Ganley A.R."/>
            <person name="Griffiths S.A."/>
            <person name="Guo Y."/>
            <person name="Hamelin R.C."/>
            <person name="Henrissat B."/>
            <person name="Kabir M.S."/>
            <person name="Jashni M.K."/>
            <person name="Kema G."/>
            <person name="Klaubauf S."/>
            <person name="Lapidus A."/>
            <person name="Levasseur A."/>
            <person name="Lindquist E."/>
            <person name="Mehrabi R."/>
            <person name="Ohm R.A."/>
            <person name="Owen T.J."/>
            <person name="Salamov A."/>
            <person name="Schwelm A."/>
            <person name="Schijlen E."/>
            <person name="Sun H."/>
            <person name="van den Burg H.A."/>
            <person name="van Ham R.C.H.J."/>
            <person name="Zhang S."/>
            <person name="Goodwin S.B."/>
            <person name="Grigoriev I.V."/>
            <person name="Collemare J."/>
            <person name="Bradshaw R.E."/>
        </authorList>
    </citation>
    <scope>NUCLEOTIDE SEQUENCE [LARGE SCALE GENOMIC DNA]</scope>
    <source>
        <strain evidence="2">NZE10 / CBS 128990</strain>
    </source>
</reference>
<dbReference type="HOGENOM" id="CLU_1938109_0_0_1"/>
<gene>
    <name evidence="1" type="ORF">DOTSEDRAFT_71200</name>
</gene>
<organism evidence="1 2">
    <name type="scientific">Dothistroma septosporum (strain NZE10 / CBS 128990)</name>
    <name type="common">Red band needle blight fungus</name>
    <name type="synonym">Mycosphaerella pini</name>
    <dbReference type="NCBI Taxonomy" id="675120"/>
    <lineage>
        <taxon>Eukaryota</taxon>
        <taxon>Fungi</taxon>
        <taxon>Dikarya</taxon>
        <taxon>Ascomycota</taxon>
        <taxon>Pezizomycotina</taxon>
        <taxon>Dothideomycetes</taxon>
        <taxon>Dothideomycetidae</taxon>
        <taxon>Mycosphaerellales</taxon>
        <taxon>Mycosphaerellaceae</taxon>
        <taxon>Dothistroma</taxon>
    </lineage>
</organism>
<reference evidence="1 2" key="2">
    <citation type="journal article" date="2012" name="PLoS Pathog.">
        <title>Diverse lifestyles and strategies of plant pathogenesis encoded in the genomes of eighteen Dothideomycetes fungi.</title>
        <authorList>
            <person name="Ohm R.A."/>
            <person name="Feau N."/>
            <person name="Henrissat B."/>
            <person name="Schoch C.L."/>
            <person name="Horwitz B.A."/>
            <person name="Barry K.W."/>
            <person name="Condon B.J."/>
            <person name="Copeland A.C."/>
            <person name="Dhillon B."/>
            <person name="Glaser F."/>
            <person name="Hesse C.N."/>
            <person name="Kosti I."/>
            <person name="LaButti K."/>
            <person name="Lindquist E.A."/>
            <person name="Lucas S."/>
            <person name="Salamov A.A."/>
            <person name="Bradshaw R.E."/>
            <person name="Ciuffetti L."/>
            <person name="Hamelin R.C."/>
            <person name="Kema G.H.J."/>
            <person name="Lawrence C."/>
            <person name="Scott J.A."/>
            <person name="Spatafora J.W."/>
            <person name="Turgeon B.G."/>
            <person name="de Wit P.J.G.M."/>
            <person name="Zhong S."/>
            <person name="Goodwin S.B."/>
            <person name="Grigoriev I.V."/>
        </authorList>
    </citation>
    <scope>NUCLEOTIDE SEQUENCE [LARGE SCALE GENOMIC DNA]</scope>
    <source>
        <strain evidence="2">NZE10 / CBS 128990</strain>
    </source>
</reference>
<protein>
    <submittedName>
        <fullName evidence="1">Uncharacterized protein</fullName>
    </submittedName>
</protein>
<sequence>MAAVIRDVMPTQGSVERWQRNCSSSRRSCVLTMRKIVLLEGSKPTVNNRLLSQCDWAMDSVQILIPYPLHPLMDIGLEYFKIVINVLMFPLLQLASFSRCGGQLQLALAPDCIGEAGTRRNLVRVPVDCS</sequence>
<accession>N1PSP8</accession>
<name>N1PSP8_DOTSN</name>
<dbReference type="AlphaFoldDB" id="N1PSP8"/>
<dbReference type="EMBL" id="KB446538">
    <property type="protein sequence ID" value="EME45395.1"/>
    <property type="molecule type" value="Genomic_DNA"/>
</dbReference>